<evidence type="ECO:0000256" key="3">
    <source>
        <dbReference type="ARBA" id="ARBA00023002"/>
    </source>
</evidence>
<name>A0A0U4VMN4_9PSED</name>
<dbReference type="Gene3D" id="3.40.30.10">
    <property type="entry name" value="Glutaredoxin"/>
    <property type="match status" value="1"/>
</dbReference>
<accession>A0A0U4VMN4</accession>
<dbReference type="PIRSF" id="PIRSF000303">
    <property type="entry name" value="Glutathion_perox"/>
    <property type="match status" value="1"/>
</dbReference>
<dbReference type="PROSITE" id="PS51355">
    <property type="entry name" value="GLUTATHIONE_PEROXID_3"/>
    <property type="match status" value="1"/>
</dbReference>
<dbReference type="GO" id="GO:0034599">
    <property type="term" value="P:cellular response to oxidative stress"/>
    <property type="evidence" value="ECO:0007669"/>
    <property type="project" value="TreeGrafter"/>
</dbReference>
<dbReference type="KEGG" id="por:APT59_09145"/>
<sequence>MISEILQLPFQTADGQQACLADWTARAYLVVNTASRCGFTRQYAGLEELQQRYLADGLRVIVFPCNQFGGQEPGSNAEIQNFCVTRFGVSFPVMAKLDVNGEAAHPLFNALKRAAPGLLGTAIRWNFTKFLITPERGRVQRFAPITRPSQLDKHIRRALAR</sequence>
<dbReference type="FunFam" id="3.40.30.10:FF:000010">
    <property type="entry name" value="Glutathione peroxidase"/>
    <property type="match status" value="1"/>
</dbReference>
<protein>
    <recommendedName>
        <fullName evidence="5">Glutathione peroxidase</fullName>
    </recommendedName>
</protein>
<keyword evidence="3 5" id="KW-0560">Oxidoreductase</keyword>
<proteinExistence type="inferred from homology"/>
<evidence type="ECO:0000256" key="1">
    <source>
        <dbReference type="ARBA" id="ARBA00006926"/>
    </source>
</evidence>
<dbReference type="Pfam" id="PF00255">
    <property type="entry name" value="GSHPx"/>
    <property type="match status" value="1"/>
</dbReference>
<dbReference type="PRINTS" id="PR01011">
    <property type="entry name" value="GLUTPROXDASE"/>
</dbReference>
<dbReference type="InterPro" id="IPR036249">
    <property type="entry name" value="Thioredoxin-like_sf"/>
</dbReference>
<dbReference type="PANTHER" id="PTHR11592:SF78">
    <property type="entry name" value="GLUTATHIONE PEROXIDASE"/>
    <property type="match status" value="1"/>
</dbReference>
<dbReference type="PANTHER" id="PTHR11592">
    <property type="entry name" value="GLUTATHIONE PEROXIDASE"/>
    <property type="match status" value="1"/>
</dbReference>
<dbReference type="InterPro" id="IPR000889">
    <property type="entry name" value="Glutathione_peroxidase"/>
</dbReference>
<dbReference type="Proteomes" id="UP000064137">
    <property type="component" value="Chromosome"/>
</dbReference>
<evidence type="ECO:0000313" key="6">
    <source>
        <dbReference type="EMBL" id="ALZ84363.1"/>
    </source>
</evidence>
<dbReference type="GO" id="GO:0004601">
    <property type="term" value="F:peroxidase activity"/>
    <property type="evidence" value="ECO:0007669"/>
    <property type="project" value="UniProtKB-KW"/>
</dbReference>
<dbReference type="RefSeq" id="WP_059314559.1">
    <property type="nucleotide sequence ID" value="NZ_CP013987.1"/>
</dbReference>
<reference evidence="6 7" key="1">
    <citation type="submission" date="2016-01" db="EMBL/GenBank/DDBJ databases">
        <title>Annotation of Pseudomonas oryzihabitans USDA-ARS-USMARC-56511.</title>
        <authorList>
            <person name="Harhay G.P."/>
            <person name="Harhay D.M."/>
            <person name="Smith T.P.L."/>
            <person name="Bono J.L."/>
            <person name="Heaton M.P."/>
            <person name="Clawson M.L."/>
            <person name="Chitko-Mckown C.G."/>
            <person name="Capik S.F."/>
            <person name="DeDonder K.D."/>
            <person name="Apley M.D."/>
            <person name="Lubbers B.V."/>
            <person name="White B.J."/>
            <person name="Larson R.L."/>
        </authorList>
    </citation>
    <scope>NUCLEOTIDE SEQUENCE [LARGE SCALE GENOMIC DNA]</scope>
    <source>
        <strain evidence="6 7">USDA-ARS-USMARC-56511</strain>
    </source>
</reference>
<evidence type="ECO:0000256" key="4">
    <source>
        <dbReference type="PIRSR" id="PIRSR000303-1"/>
    </source>
</evidence>
<evidence type="ECO:0000256" key="5">
    <source>
        <dbReference type="RuleBase" id="RU000499"/>
    </source>
</evidence>
<comment type="similarity">
    <text evidence="1 5">Belongs to the glutathione peroxidase family.</text>
</comment>
<dbReference type="OrthoDB" id="9785502at2"/>
<dbReference type="SUPFAM" id="SSF52833">
    <property type="entry name" value="Thioredoxin-like"/>
    <property type="match status" value="1"/>
</dbReference>
<dbReference type="EMBL" id="CP013987">
    <property type="protein sequence ID" value="ALZ84363.1"/>
    <property type="molecule type" value="Genomic_DNA"/>
</dbReference>
<organism evidence="6 7">
    <name type="scientific">Pseudomonas oryzihabitans</name>
    <dbReference type="NCBI Taxonomy" id="47885"/>
    <lineage>
        <taxon>Bacteria</taxon>
        <taxon>Pseudomonadati</taxon>
        <taxon>Pseudomonadota</taxon>
        <taxon>Gammaproteobacteria</taxon>
        <taxon>Pseudomonadales</taxon>
        <taxon>Pseudomonadaceae</taxon>
        <taxon>Pseudomonas</taxon>
    </lineage>
</organism>
<feature type="active site" evidence="4">
    <location>
        <position position="37"/>
    </location>
</feature>
<dbReference type="AlphaFoldDB" id="A0A0U4VMN4"/>
<evidence type="ECO:0000313" key="7">
    <source>
        <dbReference type="Proteomes" id="UP000064137"/>
    </source>
</evidence>
<evidence type="ECO:0000256" key="2">
    <source>
        <dbReference type="ARBA" id="ARBA00022559"/>
    </source>
</evidence>
<dbReference type="CDD" id="cd00340">
    <property type="entry name" value="GSH_Peroxidase"/>
    <property type="match status" value="1"/>
</dbReference>
<gene>
    <name evidence="6" type="ORF">APT59_09145</name>
</gene>
<keyword evidence="2 5" id="KW-0575">Peroxidase</keyword>